<keyword evidence="1" id="KW-1133">Transmembrane helix</keyword>
<gene>
    <name evidence="2" type="ORF">D1Y85_02050</name>
</gene>
<name>A0A3N6Q4I8_9BURK</name>
<keyword evidence="1" id="KW-0812">Transmembrane</keyword>
<protein>
    <submittedName>
        <fullName evidence="2">Pilus assembly protein</fullName>
    </submittedName>
</protein>
<dbReference type="EMBL" id="RQIS01000001">
    <property type="protein sequence ID" value="RQH10140.1"/>
    <property type="molecule type" value="Genomic_DNA"/>
</dbReference>
<dbReference type="RefSeq" id="WP_124149538.1">
    <property type="nucleotide sequence ID" value="NZ_RQIS01000001.1"/>
</dbReference>
<sequence length="173" mass="18797">MRGRGRRRCGSSVPRGVALPVVLVMASMMLVTSAAWFEASLLEARNASIIADHLVSFHAADAALSLCSQALAEGSMVAPSLPEQPGEPDGWRRKDTFEAQAVAPVAAWSGSVRPPQCLIEAWRIDSRPDARAFVVTARGFGADDDTQSWLQAQVVFVGSRVEKHWRRVVARPF</sequence>
<dbReference type="Proteomes" id="UP000272778">
    <property type="component" value="Unassembled WGS sequence"/>
</dbReference>
<keyword evidence="1" id="KW-0472">Membrane</keyword>
<comment type="caution">
    <text evidence="2">The sequence shown here is derived from an EMBL/GenBank/DDBJ whole genome shotgun (WGS) entry which is preliminary data.</text>
</comment>
<evidence type="ECO:0000313" key="3">
    <source>
        <dbReference type="Proteomes" id="UP000272778"/>
    </source>
</evidence>
<accession>A0A3N6Q4I8</accession>
<keyword evidence="3" id="KW-1185">Reference proteome</keyword>
<dbReference type="AlphaFoldDB" id="A0A3N6Q4I8"/>
<organism evidence="2 3">
    <name type="scientific">Paraburkholderia dinghuensis</name>
    <dbReference type="NCBI Taxonomy" id="2305225"/>
    <lineage>
        <taxon>Bacteria</taxon>
        <taxon>Pseudomonadati</taxon>
        <taxon>Pseudomonadota</taxon>
        <taxon>Betaproteobacteria</taxon>
        <taxon>Burkholderiales</taxon>
        <taxon>Burkholderiaceae</taxon>
        <taxon>Paraburkholderia</taxon>
    </lineage>
</organism>
<reference evidence="2 3" key="1">
    <citation type="submission" date="2018-11" db="EMBL/GenBank/DDBJ databases">
        <title>Paraburkholderia sp. DHOA04, isolated from soil.</title>
        <authorList>
            <person name="Gao Z.-H."/>
            <person name="Qiu L.-H."/>
            <person name="Fu J.-C."/>
        </authorList>
    </citation>
    <scope>NUCLEOTIDE SEQUENCE [LARGE SCALE GENOMIC DNA]</scope>
    <source>
        <strain evidence="2 3">DHOA04</strain>
    </source>
</reference>
<feature type="transmembrane region" description="Helical" evidence="1">
    <location>
        <begin position="12"/>
        <end position="37"/>
    </location>
</feature>
<evidence type="ECO:0000256" key="1">
    <source>
        <dbReference type="SAM" id="Phobius"/>
    </source>
</evidence>
<dbReference type="OrthoDB" id="9035420at2"/>
<proteinExistence type="predicted"/>
<evidence type="ECO:0000313" key="2">
    <source>
        <dbReference type="EMBL" id="RQH10140.1"/>
    </source>
</evidence>